<dbReference type="CDD" id="cd09917">
    <property type="entry name" value="F-box_SF"/>
    <property type="match status" value="1"/>
</dbReference>
<reference evidence="1" key="1">
    <citation type="submission" date="2023-03" db="EMBL/GenBank/DDBJ databases">
        <title>Massive genome expansion in bonnet fungi (Mycena s.s.) driven by repeated elements and novel gene families across ecological guilds.</title>
        <authorList>
            <consortium name="Lawrence Berkeley National Laboratory"/>
            <person name="Harder C.B."/>
            <person name="Miyauchi S."/>
            <person name="Viragh M."/>
            <person name="Kuo A."/>
            <person name="Thoen E."/>
            <person name="Andreopoulos B."/>
            <person name="Lu D."/>
            <person name="Skrede I."/>
            <person name="Drula E."/>
            <person name="Henrissat B."/>
            <person name="Morin E."/>
            <person name="Kohler A."/>
            <person name="Barry K."/>
            <person name="LaButti K."/>
            <person name="Morin E."/>
            <person name="Salamov A."/>
            <person name="Lipzen A."/>
            <person name="Mereny Z."/>
            <person name="Hegedus B."/>
            <person name="Baldrian P."/>
            <person name="Stursova M."/>
            <person name="Weitz H."/>
            <person name="Taylor A."/>
            <person name="Grigoriev I.V."/>
            <person name="Nagy L.G."/>
            <person name="Martin F."/>
            <person name="Kauserud H."/>
        </authorList>
    </citation>
    <scope>NUCLEOTIDE SEQUENCE</scope>
    <source>
        <strain evidence="1">CBHHK200</strain>
    </source>
</reference>
<proteinExistence type="predicted"/>
<protein>
    <recommendedName>
        <fullName evidence="3">F-box domain-containing protein</fullName>
    </recommendedName>
</protein>
<dbReference type="InterPro" id="IPR032675">
    <property type="entry name" value="LRR_dom_sf"/>
</dbReference>
<name>A0AAD6T748_9AGAR</name>
<dbReference type="AlphaFoldDB" id="A0AAD6T748"/>
<accession>A0AAD6T748</accession>
<dbReference type="EMBL" id="JARJCM010000019">
    <property type="protein sequence ID" value="KAJ7041059.1"/>
    <property type="molecule type" value="Genomic_DNA"/>
</dbReference>
<evidence type="ECO:0008006" key="3">
    <source>
        <dbReference type="Google" id="ProtNLM"/>
    </source>
</evidence>
<gene>
    <name evidence="1" type="ORF">C8F04DRAFT_1305886</name>
</gene>
<dbReference type="Gene3D" id="3.80.10.10">
    <property type="entry name" value="Ribonuclease Inhibitor"/>
    <property type="match status" value="1"/>
</dbReference>
<keyword evidence="2" id="KW-1185">Reference proteome</keyword>
<dbReference type="Proteomes" id="UP001218188">
    <property type="component" value="Unassembled WGS sequence"/>
</dbReference>
<comment type="caution">
    <text evidence="1">The sequence shown here is derived from an EMBL/GenBank/DDBJ whole genome shotgun (WGS) entry which is preliminary data.</text>
</comment>
<organism evidence="1 2">
    <name type="scientific">Mycena alexandri</name>
    <dbReference type="NCBI Taxonomy" id="1745969"/>
    <lineage>
        <taxon>Eukaryota</taxon>
        <taxon>Fungi</taxon>
        <taxon>Dikarya</taxon>
        <taxon>Basidiomycota</taxon>
        <taxon>Agaricomycotina</taxon>
        <taxon>Agaricomycetes</taxon>
        <taxon>Agaricomycetidae</taxon>
        <taxon>Agaricales</taxon>
        <taxon>Marasmiineae</taxon>
        <taxon>Mycenaceae</taxon>
        <taxon>Mycena</taxon>
    </lineage>
</organism>
<evidence type="ECO:0000313" key="1">
    <source>
        <dbReference type="EMBL" id="KAJ7041059.1"/>
    </source>
</evidence>
<dbReference type="SUPFAM" id="SSF52047">
    <property type="entry name" value="RNI-like"/>
    <property type="match status" value="1"/>
</dbReference>
<sequence>MTWASVAYAGLLLAAACYLCSFLPATITNVKRSATAQDCNEDVLDLIFALCSPPTLAAAGRACKAWRQPAQRALFATISPKWHPENIEPRWPQLSRSLDESAQLRSYVRYVRILFTRSVELEHFQWLSLLPSQGLNSLVVYGNQDSRTFPALRRLVLSCAAIKSVRSLVLSSPIIGDTAQLEFYLSSCSLEHLGVIFLEAFSTTPMAPKCSTRPIRRLSLQSSDLVDDIPNLIQACSKTLRRLDLNFVNLKPPNRERLTAILAGVPQLEHLFLAWSEYRPIALLDNICRYLPNLRHLRAGACLYTLDLFSNIPPTLKTLHLEYRSTRTSTELFPVEAAIRGLSSHPALERVTLQPHPGSPFVEFPQLATACLSRGVHLLVLPTYFRESQLYE</sequence>
<evidence type="ECO:0000313" key="2">
    <source>
        <dbReference type="Proteomes" id="UP001218188"/>
    </source>
</evidence>